<dbReference type="Pfam" id="PF25701">
    <property type="entry name" value="RRM_YTH1"/>
    <property type="match status" value="1"/>
</dbReference>
<feature type="region of interest" description="Disordered" evidence="2">
    <location>
        <begin position="612"/>
        <end position="646"/>
    </location>
</feature>
<feature type="compositionally biased region" description="Polar residues" evidence="2">
    <location>
        <begin position="19"/>
        <end position="44"/>
    </location>
</feature>
<feature type="region of interest" description="Disordered" evidence="2">
    <location>
        <begin position="260"/>
        <end position="279"/>
    </location>
</feature>
<dbReference type="SUPFAM" id="SSF54928">
    <property type="entry name" value="RNA-binding domain, RBD"/>
    <property type="match status" value="1"/>
</dbReference>
<feature type="region of interest" description="Disordered" evidence="2">
    <location>
        <begin position="290"/>
        <end position="314"/>
    </location>
</feature>
<feature type="region of interest" description="Disordered" evidence="2">
    <location>
        <begin position="439"/>
        <end position="494"/>
    </location>
</feature>
<feature type="compositionally biased region" description="Polar residues" evidence="2">
    <location>
        <begin position="69"/>
        <end position="85"/>
    </location>
</feature>
<dbReference type="InterPro" id="IPR045168">
    <property type="entry name" value="YTH_prot"/>
</dbReference>
<dbReference type="SMART" id="SM00360">
    <property type="entry name" value="RRM"/>
    <property type="match status" value="1"/>
</dbReference>
<dbReference type="Gene3D" id="3.30.70.330">
    <property type="match status" value="1"/>
</dbReference>
<feature type="region of interest" description="Disordered" evidence="2">
    <location>
        <begin position="336"/>
        <end position="360"/>
    </location>
</feature>
<dbReference type="InterPro" id="IPR057720">
    <property type="entry name" value="RRM_YTH1"/>
</dbReference>
<reference evidence="6" key="1">
    <citation type="journal article" date="2014" name="Genome Announc.">
        <title>Draft genome sequence of the formaldehyde-resistant fungus Byssochlamys spectabilis No. 5 (anamorph Paecilomyces variotii No. 5) (NBRC109023).</title>
        <authorList>
            <person name="Oka T."/>
            <person name="Ekino K."/>
            <person name="Fukuda K."/>
            <person name="Nomura Y."/>
        </authorList>
    </citation>
    <scope>NUCLEOTIDE SEQUENCE [LARGE SCALE GENOMIC DNA]</scope>
    <source>
        <strain evidence="6">No. 5 / NBRC 109023</strain>
    </source>
</reference>
<dbReference type="PANTHER" id="PTHR12357">
    <property type="entry name" value="YTH YT521-B HOMOLOGY DOMAIN-CONTAINING"/>
    <property type="match status" value="1"/>
</dbReference>
<evidence type="ECO:0000256" key="2">
    <source>
        <dbReference type="SAM" id="MobiDB-lite"/>
    </source>
</evidence>
<dbReference type="CDD" id="cd00590">
    <property type="entry name" value="RRM_SF"/>
    <property type="match status" value="1"/>
</dbReference>
<dbReference type="InterPro" id="IPR007275">
    <property type="entry name" value="YTH_domain"/>
</dbReference>
<dbReference type="InterPro" id="IPR000504">
    <property type="entry name" value="RRM_dom"/>
</dbReference>
<dbReference type="InParanoid" id="V5I0K1"/>
<accession>V5I0K1</accession>
<dbReference type="OrthoDB" id="306690at2759"/>
<proteinExistence type="predicted"/>
<dbReference type="HOGENOM" id="CLU_011694_2_1_1"/>
<sequence length="727" mass="78992">MGDVPSDQLKSPRGAAVEESSSTRKPSVSTRAQQQSPGMSSESPKTAFVRTPQRNTWDSSVLMRPPFSATDTNPPGHTQSTQSAAQAVRPAGVEYYPGSHGFITTATGQGGRPSALSMGEMSSALPSYQPSAIPFGQQPMQQHFISPHQSQGMVYPIPQMSHFPGQVPGGNPAYNVPYSPAFQTAYAQQQSQHAHLHGAPGYQPYIQNSPAHQSAVVPGQAPVYGQTYYHPQPYATSFGQTMQAGVPMHQRQQGTEYITHQGAPSSATTAHRKEPERRPSTAVYDVANTIVDGSTPGQTGRTMSQMQGKPKAPGRIGFYQHQPLFFTDPRLIDASSQRLPSFSGPSTPRGPPRKPKQSGHALWVGNLPPGASVVDLKDHFSRDATNDIESVFLISKSNCAFVNYKTDAACTAAMARFHDSRFQGVRLVCRLRRGLTVPGSSVNTAIPSSPATQSPRSNESPKNVADEEAGTSQESGAANETAPEKPQPSPTAKVPERYFIVKSLTVEDLELSRQSGVWATQTHNEATLNRAYETADNVYLIFSANKSGEYFGYARMISPINDEEAQTLEMPSRPENVPPEPEILNVTTTDATATAPKGRIIDDSARGTIFWEADSSEEDDDDDTRSEKSVEEPTEEAGTPGAQSFGKPFRIEWMSTDRLPFYRTRGLRNPWNANREVKIARDGTEIEPNVGRKLTQLFHVQSTTPSMPLGTSSGQPHGYPLPPQPPY</sequence>
<dbReference type="PANTHER" id="PTHR12357:SF3">
    <property type="entry name" value="YTH DOMAIN-CONTAINING PROTEIN 1"/>
    <property type="match status" value="1"/>
</dbReference>
<feature type="compositionally biased region" description="Polar residues" evidence="2">
    <location>
        <begin position="291"/>
        <end position="307"/>
    </location>
</feature>
<dbReference type="GO" id="GO:0005654">
    <property type="term" value="C:nucleoplasm"/>
    <property type="evidence" value="ECO:0007669"/>
    <property type="project" value="TreeGrafter"/>
</dbReference>
<dbReference type="EMBL" id="BAUL01000147">
    <property type="protein sequence ID" value="GAD96015.1"/>
    <property type="molecule type" value="Genomic_DNA"/>
</dbReference>
<evidence type="ECO:0000256" key="1">
    <source>
        <dbReference type="PROSITE-ProRule" id="PRU00176"/>
    </source>
</evidence>
<dbReference type="GO" id="GO:0003729">
    <property type="term" value="F:mRNA binding"/>
    <property type="evidence" value="ECO:0007669"/>
    <property type="project" value="TreeGrafter"/>
</dbReference>
<dbReference type="eggNOG" id="KOG1902">
    <property type="taxonomic scope" value="Eukaryota"/>
</dbReference>
<protein>
    <submittedName>
        <fullName evidence="5">YT521-B-like splicing factor, putative</fullName>
    </submittedName>
</protein>
<feature type="compositionally biased region" description="Polar residues" evidence="2">
    <location>
        <begin position="439"/>
        <end position="461"/>
    </location>
</feature>
<dbReference type="PROSITE" id="PS50102">
    <property type="entry name" value="RRM"/>
    <property type="match status" value="1"/>
</dbReference>
<evidence type="ECO:0000313" key="5">
    <source>
        <dbReference type="EMBL" id="GAD96015.1"/>
    </source>
</evidence>
<feature type="compositionally biased region" description="Polar residues" evidence="2">
    <location>
        <begin position="702"/>
        <end position="713"/>
    </location>
</feature>
<name>V5I0K1_BYSSN</name>
<keyword evidence="1" id="KW-0694">RNA-binding</keyword>
<dbReference type="Gene3D" id="3.10.590.10">
    <property type="entry name" value="ph1033 like domains"/>
    <property type="match status" value="1"/>
</dbReference>
<dbReference type="GO" id="GO:1990247">
    <property type="term" value="F:N6-methyladenosine-containing RNA reader activity"/>
    <property type="evidence" value="ECO:0007669"/>
    <property type="project" value="TreeGrafter"/>
</dbReference>
<feature type="domain" description="YTH" evidence="4">
    <location>
        <begin position="496"/>
        <end position="698"/>
    </location>
</feature>
<evidence type="ECO:0000313" key="6">
    <source>
        <dbReference type="Proteomes" id="UP000018001"/>
    </source>
</evidence>
<dbReference type="PROSITE" id="PS50882">
    <property type="entry name" value="YTH"/>
    <property type="match status" value="1"/>
</dbReference>
<dbReference type="InterPro" id="IPR012677">
    <property type="entry name" value="Nucleotide-bd_a/b_plait_sf"/>
</dbReference>
<keyword evidence="6" id="KW-1185">Reference proteome</keyword>
<dbReference type="Pfam" id="PF04146">
    <property type="entry name" value="YTH"/>
    <property type="match status" value="1"/>
</dbReference>
<feature type="compositionally biased region" description="Polar residues" evidence="2">
    <location>
        <begin position="260"/>
        <end position="269"/>
    </location>
</feature>
<dbReference type="InterPro" id="IPR035979">
    <property type="entry name" value="RBD_domain_sf"/>
</dbReference>
<feature type="region of interest" description="Disordered" evidence="2">
    <location>
        <begin position="1"/>
        <end position="88"/>
    </location>
</feature>
<feature type="compositionally biased region" description="Acidic residues" evidence="2">
    <location>
        <begin position="614"/>
        <end position="624"/>
    </location>
</feature>
<feature type="region of interest" description="Disordered" evidence="2">
    <location>
        <begin position="702"/>
        <end position="727"/>
    </location>
</feature>
<dbReference type="Proteomes" id="UP000018001">
    <property type="component" value="Unassembled WGS sequence"/>
</dbReference>
<dbReference type="GO" id="GO:0000381">
    <property type="term" value="P:regulation of alternative mRNA splicing, via spliceosome"/>
    <property type="evidence" value="ECO:0007669"/>
    <property type="project" value="TreeGrafter"/>
</dbReference>
<gene>
    <name evidence="5" type="ORF">PVAR5_4664</name>
</gene>
<evidence type="ECO:0000259" key="4">
    <source>
        <dbReference type="PROSITE" id="PS50882"/>
    </source>
</evidence>
<dbReference type="AlphaFoldDB" id="V5I0K1"/>
<comment type="caution">
    <text evidence="5">The sequence shown here is derived from an EMBL/GenBank/DDBJ whole genome shotgun (WGS) entry which is preliminary data.</text>
</comment>
<dbReference type="CDD" id="cd21134">
    <property type="entry name" value="YTH"/>
    <property type="match status" value="1"/>
</dbReference>
<organism evidence="5 6">
    <name type="scientific">Byssochlamys spectabilis (strain No. 5 / NBRC 109023)</name>
    <name type="common">Paecilomyces variotii</name>
    <dbReference type="NCBI Taxonomy" id="1356009"/>
    <lineage>
        <taxon>Eukaryota</taxon>
        <taxon>Fungi</taxon>
        <taxon>Dikarya</taxon>
        <taxon>Ascomycota</taxon>
        <taxon>Pezizomycotina</taxon>
        <taxon>Eurotiomycetes</taxon>
        <taxon>Eurotiomycetidae</taxon>
        <taxon>Eurotiales</taxon>
        <taxon>Thermoascaceae</taxon>
        <taxon>Paecilomyces</taxon>
    </lineage>
</organism>
<evidence type="ECO:0000259" key="3">
    <source>
        <dbReference type="PROSITE" id="PS50102"/>
    </source>
</evidence>
<feature type="compositionally biased region" description="Polar residues" evidence="2">
    <location>
        <begin position="336"/>
        <end position="346"/>
    </location>
</feature>
<feature type="domain" description="RRM" evidence="3">
    <location>
        <begin position="360"/>
        <end position="434"/>
    </location>
</feature>
<dbReference type="GO" id="GO:0000398">
    <property type="term" value="P:mRNA splicing, via spliceosome"/>
    <property type="evidence" value="ECO:0007669"/>
    <property type="project" value="TreeGrafter"/>
</dbReference>